<feature type="compositionally biased region" description="Basic and acidic residues" evidence="1">
    <location>
        <begin position="169"/>
        <end position="180"/>
    </location>
</feature>
<evidence type="ECO:0000256" key="1">
    <source>
        <dbReference type="SAM" id="MobiDB-lite"/>
    </source>
</evidence>
<feature type="region of interest" description="Disordered" evidence="1">
    <location>
        <begin position="275"/>
        <end position="309"/>
    </location>
</feature>
<dbReference type="GeneID" id="108894565"/>
<feature type="compositionally biased region" description="Basic and acidic residues" evidence="1">
    <location>
        <begin position="90"/>
        <end position="152"/>
    </location>
</feature>
<evidence type="ECO:0000313" key="3">
    <source>
        <dbReference type="RefSeq" id="XP_018548798.1"/>
    </source>
</evidence>
<reference evidence="3" key="1">
    <citation type="submission" date="2025-08" db="UniProtKB">
        <authorList>
            <consortium name="RefSeq"/>
        </authorList>
    </citation>
    <scope>IDENTIFICATION</scope>
    <source>
        <tissue evidence="3">Brain</tissue>
    </source>
</reference>
<accession>A0AAJ7Q7J4</accession>
<protein>
    <submittedName>
        <fullName evidence="3">Zinc finger CCCH domain-containing protein 18</fullName>
    </submittedName>
</protein>
<dbReference type="KEGG" id="lcf:108894565"/>
<feature type="region of interest" description="Disordered" evidence="1">
    <location>
        <begin position="79"/>
        <end position="210"/>
    </location>
</feature>
<organism evidence="2 3">
    <name type="scientific">Lates calcarifer</name>
    <name type="common">Barramundi</name>
    <name type="synonym">Holocentrus calcarifer</name>
    <dbReference type="NCBI Taxonomy" id="8187"/>
    <lineage>
        <taxon>Eukaryota</taxon>
        <taxon>Metazoa</taxon>
        <taxon>Chordata</taxon>
        <taxon>Craniata</taxon>
        <taxon>Vertebrata</taxon>
        <taxon>Euteleostomi</taxon>
        <taxon>Actinopterygii</taxon>
        <taxon>Neopterygii</taxon>
        <taxon>Teleostei</taxon>
        <taxon>Neoteleostei</taxon>
        <taxon>Acanthomorphata</taxon>
        <taxon>Carangaria</taxon>
        <taxon>Carangaria incertae sedis</taxon>
        <taxon>Centropomidae</taxon>
        <taxon>Lates</taxon>
    </lineage>
</organism>
<feature type="compositionally biased region" description="Polar residues" evidence="1">
    <location>
        <begin position="181"/>
        <end position="191"/>
    </location>
</feature>
<proteinExistence type="predicted"/>
<dbReference type="AlphaFoldDB" id="A0AAJ7Q7J4"/>
<evidence type="ECO:0000313" key="2">
    <source>
        <dbReference type="Proteomes" id="UP000694890"/>
    </source>
</evidence>
<feature type="compositionally biased region" description="Basic and acidic residues" evidence="1">
    <location>
        <begin position="293"/>
        <end position="309"/>
    </location>
</feature>
<sequence length="497" mass="57473">MKRAKCHIMSQTIDVNTEPLTWPVAPDGYIPNSVIRSWRWKGKGFSQTDFQEFPINYPDSLSTRIFWFIQEEEEEDEEEKIDFVKRRRKEKEDKKNKKEEDKKDLKVKEGRKKEKEVEKNEKENEKKTGVERRKKDREEKEEDKWDRNDLPKQSHNIQTKTSLQSQLKTFDDGKLRHQRQEFGSTYSSRETVNFLPASSHENGPKPPGELREDMKLQETIRAPLQYVSVPNKQRTSSFIPRDWSEPPVESPVVSADTFIRNQAVESRFTTYLPHTEPKNWASHPQTSAPSIPEDPHPQPELRPPEPSPIRDKRFLLSLAKYNNIRDQTQVPLDQKVLKLYRKFKVSNKHLTHHGKLSTTASRALNSTIRTDTGGLKLSGDPFCSDYHKLAATLATTEHPVKSSNDRQLPASISSVQPGHVAAPLRVVQKIQMKNTLKLASSHFHHVIPMASQHSFFTLNPCGKTHFGRLQFDWVRGDENDKLLRASAHIVVDDNMVL</sequence>
<name>A0AAJ7Q7J4_LATCA</name>
<feature type="compositionally biased region" description="Polar residues" evidence="1">
    <location>
        <begin position="153"/>
        <end position="168"/>
    </location>
</feature>
<dbReference type="RefSeq" id="XP_018548798.1">
    <property type="nucleotide sequence ID" value="XM_018693282.2"/>
</dbReference>
<gene>
    <name evidence="3" type="primary">LOC108894565</name>
</gene>
<dbReference type="Proteomes" id="UP000694890">
    <property type="component" value="Linkage group LG21"/>
</dbReference>